<comment type="caution">
    <text evidence="1">The sequence shown here is derived from an EMBL/GenBank/DDBJ whole genome shotgun (WGS) entry which is preliminary data.</text>
</comment>
<evidence type="ECO:0000313" key="1">
    <source>
        <dbReference type="EMBL" id="GHH98727.1"/>
    </source>
</evidence>
<dbReference type="EMBL" id="BNDS01000008">
    <property type="protein sequence ID" value="GHH98727.1"/>
    <property type="molecule type" value="Genomic_DNA"/>
</dbReference>
<organism evidence="1 2">
    <name type="scientific">Neobacillus kokaensis</name>
    <dbReference type="NCBI Taxonomy" id="2759023"/>
    <lineage>
        <taxon>Bacteria</taxon>
        <taxon>Bacillati</taxon>
        <taxon>Bacillota</taxon>
        <taxon>Bacilli</taxon>
        <taxon>Bacillales</taxon>
        <taxon>Bacillaceae</taxon>
        <taxon>Neobacillus</taxon>
    </lineage>
</organism>
<sequence>MQGSLVFIGEKIREHEWKITRKPEFYDAILLTHQTSQTEKAEENRYQSIPLPSANFKFNLGDHNIYFTYNNQKIQFEKDREDLSEEEVFDVFNSLLLKEGTRVSYLVQMPKWITIPIKKEKIRVLAEAKKLEENETKK</sequence>
<accession>A0ABQ3N5D4</accession>
<dbReference type="RefSeq" id="WP_223282658.1">
    <property type="nucleotide sequence ID" value="NZ_BNDS01000008.1"/>
</dbReference>
<proteinExistence type="predicted"/>
<evidence type="ECO:0000313" key="2">
    <source>
        <dbReference type="Proteomes" id="UP000637074"/>
    </source>
</evidence>
<dbReference type="Proteomes" id="UP000637074">
    <property type="component" value="Unassembled WGS sequence"/>
</dbReference>
<keyword evidence="2" id="KW-1185">Reference proteome</keyword>
<protein>
    <submittedName>
        <fullName evidence="1">Uncharacterized protein</fullName>
    </submittedName>
</protein>
<gene>
    <name evidence="1" type="ORF">AM1BK_22700</name>
</gene>
<reference evidence="1 2" key="1">
    <citation type="journal article" date="2022" name="Int. J. Syst. Evol. Microbiol.">
        <title>Neobacillus kokaensis sp. nov., isolated from soil.</title>
        <authorList>
            <person name="Yuki K."/>
            <person name="Matsubara H."/>
            <person name="Yamaguchi S."/>
        </authorList>
    </citation>
    <scope>NUCLEOTIDE SEQUENCE [LARGE SCALE GENOMIC DNA]</scope>
    <source>
        <strain evidence="1 2">LOB 377</strain>
    </source>
</reference>
<name>A0ABQ3N5D4_9BACI</name>